<keyword evidence="3" id="KW-1185">Reference proteome</keyword>
<reference evidence="2 3" key="1">
    <citation type="submission" date="2018-06" db="EMBL/GenBank/DDBJ databases">
        <title>Genomic Encyclopedia of Archaeal and Bacterial Type Strains, Phase II (KMG-II): from individual species to whole genera.</title>
        <authorList>
            <person name="Goeker M."/>
        </authorList>
    </citation>
    <scope>NUCLEOTIDE SEQUENCE [LARGE SCALE GENOMIC DNA]</scope>
    <source>
        <strain evidence="2 3">DSM 22009</strain>
    </source>
</reference>
<organism evidence="2 3">
    <name type="scientific">Palleronia aestuarii</name>
    <dbReference type="NCBI Taxonomy" id="568105"/>
    <lineage>
        <taxon>Bacteria</taxon>
        <taxon>Pseudomonadati</taxon>
        <taxon>Pseudomonadota</taxon>
        <taxon>Alphaproteobacteria</taxon>
        <taxon>Rhodobacterales</taxon>
        <taxon>Roseobacteraceae</taxon>
        <taxon>Palleronia</taxon>
    </lineage>
</organism>
<feature type="transmembrane region" description="Helical" evidence="1">
    <location>
        <begin position="327"/>
        <end position="350"/>
    </location>
</feature>
<dbReference type="AlphaFoldDB" id="A0A2W7NEF9"/>
<proteinExistence type="predicted"/>
<protein>
    <recommendedName>
        <fullName evidence="4">H+/citrate symporter</fullName>
    </recommendedName>
</protein>
<gene>
    <name evidence="2" type="ORF">LX81_00508</name>
</gene>
<feature type="transmembrane region" description="Helical" evidence="1">
    <location>
        <begin position="208"/>
        <end position="231"/>
    </location>
</feature>
<name>A0A2W7NEF9_9RHOB</name>
<keyword evidence="1" id="KW-0472">Membrane</keyword>
<feature type="transmembrane region" description="Helical" evidence="1">
    <location>
        <begin position="403"/>
        <end position="432"/>
    </location>
</feature>
<evidence type="ECO:0000313" key="2">
    <source>
        <dbReference type="EMBL" id="PZX18815.1"/>
    </source>
</evidence>
<keyword evidence="1" id="KW-1133">Transmembrane helix</keyword>
<evidence type="ECO:0000256" key="1">
    <source>
        <dbReference type="SAM" id="Phobius"/>
    </source>
</evidence>
<evidence type="ECO:0000313" key="3">
    <source>
        <dbReference type="Proteomes" id="UP000248916"/>
    </source>
</evidence>
<feature type="transmembrane region" description="Helical" evidence="1">
    <location>
        <begin position="362"/>
        <end position="383"/>
    </location>
</feature>
<feature type="transmembrane region" description="Helical" evidence="1">
    <location>
        <begin position="58"/>
        <end position="75"/>
    </location>
</feature>
<comment type="caution">
    <text evidence="2">The sequence shown here is derived from an EMBL/GenBank/DDBJ whole genome shotgun (WGS) entry which is preliminary data.</text>
</comment>
<feature type="transmembrane region" description="Helical" evidence="1">
    <location>
        <begin position="127"/>
        <end position="153"/>
    </location>
</feature>
<feature type="transmembrane region" description="Helical" evidence="1">
    <location>
        <begin position="180"/>
        <end position="201"/>
    </location>
</feature>
<dbReference type="EMBL" id="QKZL01000002">
    <property type="protein sequence ID" value="PZX18815.1"/>
    <property type="molecule type" value="Genomic_DNA"/>
</dbReference>
<evidence type="ECO:0008006" key="4">
    <source>
        <dbReference type="Google" id="ProtNLM"/>
    </source>
</evidence>
<feature type="transmembrane region" description="Helical" evidence="1">
    <location>
        <begin position="251"/>
        <end position="273"/>
    </location>
</feature>
<feature type="transmembrane region" description="Helical" evidence="1">
    <location>
        <begin position="20"/>
        <end position="46"/>
    </location>
</feature>
<dbReference type="RefSeq" id="WP_234822462.1">
    <property type="nucleotide sequence ID" value="NZ_QKZL01000002.1"/>
</dbReference>
<feature type="transmembrane region" description="Helical" evidence="1">
    <location>
        <begin position="87"/>
        <end position="106"/>
    </location>
</feature>
<feature type="transmembrane region" description="Helical" evidence="1">
    <location>
        <begin position="278"/>
        <end position="296"/>
    </location>
</feature>
<dbReference type="Proteomes" id="UP000248916">
    <property type="component" value="Unassembled WGS sequence"/>
</dbReference>
<feature type="transmembrane region" description="Helical" evidence="1">
    <location>
        <begin position="444"/>
        <end position="467"/>
    </location>
</feature>
<keyword evidence="1" id="KW-0812">Transmembrane</keyword>
<accession>A0A2W7NEF9</accession>
<sequence>MADSSPLDRLGGTLLVATMVLFVSLEFTGAAVFSYASGLTALLGLAAFTPRVAWTRRIFVIIGLVLVVLSAALQPDWAATTLSALERAAFIGAFFTALTAIRFAAIGDPGIIDCGRFLAGQPPGRRYLALTLGGHLFGLILMYGSISLLGALATDSSAAEPNEEVRAHRRRRMLVAIQRGFISTLTWSPLAFAAAITLTIIPGAQWSAALPFTLTSALILAATGWLLDTIFKPRLSGPRPPIGPAEGQWFAHLRPLFVLLGIMVVSVGIIHFLTGVRIIGAVMALVPAIALVWIAFQPDARDGRLRHAGNKARRFAFEELPTLEGELVLLMMAGFIGTMGSHLLAPAVAASGLDLTAIPTPILLVGLFWMIPITGQLGMNPILSVSLLAPLLPTPEALGVSPAIVVCAITSGWALSGATSPFTASVLLVGAYGKVTASHVGVRWNGLYAGAAGVVISAWITVLTLLAG</sequence>